<reference evidence="2 3" key="1">
    <citation type="journal article" date="2023" name="J. Hered.">
        <title>Chromosome-level genome of the wood stork (Mycteria americana) provides insight into avian chromosome evolution.</title>
        <authorList>
            <person name="Flamio R. Jr."/>
            <person name="Ramstad K.M."/>
        </authorList>
    </citation>
    <scope>NUCLEOTIDE SEQUENCE [LARGE SCALE GENOMIC DNA]</scope>
    <source>
        <strain evidence="2">JAX WOST 10</strain>
    </source>
</reference>
<evidence type="ECO:0000313" key="2">
    <source>
        <dbReference type="EMBL" id="KAK4814878.1"/>
    </source>
</evidence>
<dbReference type="AlphaFoldDB" id="A0AAN7S1C6"/>
<proteinExistence type="predicted"/>
<gene>
    <name evidence="2" type="ORF">QYF61_027907</name>
</gene>
<dbReference type="Proteomes" id="UP001333110">
    <property type="component" value="Unassembled WGS sequence"/>
</dbReference>
<accession>A0AAN7S1C6</accession>
<keyword evidence="3" id="KW-1185">Reference proteome</keyword>
<feature type="region of interest" description="Disordered" evidence="1">
    <location>
        <begin position="559"/>
        <end position="618"/>
    </location>
</feature>
<dbReference type="EMBL" id="JAUNZN010000011">
    <property type="protein sequence ID" value="KAK4814878.1"/>
    <property type="molecule type" value="Genomic_DNA"/>
</dbReference>
<comment type="caution">
    <text evidence="2">The sequence shown here is derived from an EMBL/GenBank/DDBJ whole genome shotgun (WGS) entry which is preliminary data.</text>
</comment>
<protein>
    <submittedName>
        <fullName evidence="2">Uncharacterized protein</fullName>
    </submittedName>
</protein>
<organism evidence="2 3">
    <name type="scientific">Mycteria americana</name>
    <name type="common">Wood stork</name>
    <dbReference type="NCBI Taxonomy" id="33587"/>
    <lineage>
        <taxon>Eukaryota</taxon>
        <taxon>Metazoa</taxon>
        <taxon>Chordata</taxon>
        <taxon>Craniata</taxon>
        <taxon>Vertebrata</taxon>
        <taxon>Euteleostomi</taxon>
        <taxon>Archelosauria</taxon>
        <taxon>Archosauria</taxon>
        <taxon>Dinosauria</taxon>
        <taxon>Saurischia</taxon>
        <taxon>Theropoda</taxon>
        <taxon>Coelurosauria</taxon>
        <taxon>Aves</taxon>
        <taxon>Neognathae</taxon>
        <taxon>Neoaves</taxon>
        <taxon>Aequornithes</taxon>
        <taxon>Ciconiiformes</taxon>
        <taxon>Ciconiidae</taxon>
        <taxon>Mycteria</taxon>
    </lineage>
</organism>
<evidence type="ECO:0000256" key="1">
    <source>
        <dbReference type="SAM" id="MobiDB-lite"/>
    </source>
</evidence>
<sequence length="618" mass="68053">MHKGFCFFSTFHLLRRPHADRSHGNVTTDKSADAQGHEYEAVLSHTGEMLQSPHRLSGYLVLRSPELAWPHQCQQKGRITALDLLATLLLMQPRLLLAFTARTHCWLTNMDFSTEETVEEHTPANRVTWHEDFSRAKARSPAESQAHSKFFASDHHIYTAFKYPQGWGLHHSPGQPVPMLDNPFSEDIFPNIQPKPPLAVVESDEVSPQPPFLQAEQPQVPQPLPISLVLQTLPQLRCPSLDTLQPLNVSLGVGGPTLNTAFEVRPHQCRVQGHDHCPSPAGHAISDTSQDAVGLLGHLGTLLATQAPSRYRTAAAGARWASRPVMEDIRREQKAALLRQQLPFYAPARKLKDRGLQISGCSYQRFLSSTGCNASHALLLPVLTAAKAGNVQGEAEGTGSVQLKERRLRGNLIAVCNYLMGSYRSVRQTLLRAAQRKDKRKQKKVTAKAVSAADKEKFFNECGQSGTGCLGRLYNLQLWTYFRTKGEKVLGCLTSHQHEQGVAPGVLRRHLSTKIILQSHDRSASHTPATTWEVPGHAEALFLAKVPCNGVTATAFPRMATEKSEGTARPAQAGIERNSPAQQEVGKGTLSPSARRGGRQEGSIRRSGNLSIRPYLDA</sequence>
<name>A0AAN7S1C6_MYCAM</name>
<evidence type="ECO:0000313" key="3">
    <source>
        <dbReference type="Proteomes" id="UP001333110"/>
    </source>
</evidence>